<comment type="caution">
    <text evidence="1">The sequence shown here is derived from an EMBL/GenBank/DDBJ whole genome shotgun (WGS) entry which is preliminary data.</text>
</comment>
<dbReference type="AlphaFoldDB" id="A0A1S1P9C3"/>
<accession>A0A1S1P9C3</accession>
<sequence length="64" mass="6600">MAEKTRATLVQNPAGQVVAVRIGDAEIPVMHAGPVVGPGQTNLVMTLANVEFDYAQAEPDAPAA</sequence>
<name>A0A1S1P9C3_METEX</name>
<evidence type="ECO:0000313" key="1">
    <source>
        <dbReference type="EMBL" id="OHV17759.1"/>
    </source>
</evidence>
<proteinExistence type="predicted"/>
<evidence type="ECO:0000313" key="2">
    <source>
        <dbReference type="Proteomes" id="UP000180215"/>
    </source>
</evidence>
<protein>
    <submittedName>
        <fullName evidence="1">Uncharacterized protein</fullName>
    </submittedName>
</protein>
<organism evidence="1 2">
    <name type="scientific">Methylorubrum extorquens</name>
    <name type="common">Methylobacterium dichloromethanicum</name>
    <name type="synonym">Methylobacterium extorquens</name>
    <dbReference type="NCBI Taxonomy" id="408"/>
    <lineage>
        <taxon>Bacteria</taxon>
        <taxon>Pseudomonadati</taxon>
        <taxon>Pseudomonadota</taxon>
        <taxon>Alphaproteobacteria</taxon>
        <taxon>Hyphomicrobiales</taxon>
        <taxon>Methylobacteriaceae</taxon>
        <taxon>Methylorubrum</taxon>
    </lineage>
</organism>
<dbReference type="EMBL" id="MNAO01000022">
    <property type="protein sequence ID" value="OHV17759.1"/>
    <property type="molecule type" value="Genomic_DNA"/>
</dbReference>
<gene>
    <name evidence="1" type="ORF">BK022_03635</name>
</gene>
<dbReference type="Proteomes" id="UP000180215">
    <property type="component" value="Unassembled WGS sequence"/>
</dbReference>
<reference evidence="1 2" key="1">
    <citation type="submission" date="2016-10" db="EMBL/GenBank/DDBJ databases">
        <title>Draft genome sequence of Methylobacterium extorquens CP3, a seed endophyte of Crotalaria pumila with plant growth-promoting and metal tolerance properties.</title>
        <authorList>
            <person name="Sanchez-Lopez A.S."/>
            <person name="Van Hamme J.D."/>
            <person name="Thijs S."/>
            <person name="Mcammond B.M."/>
            <person name="Stevens V."/>
            <person name="Gonzalez-Chavez M.D.C."/>
            <person name="Vangronsveld J."/>
        </authorList>
    </citation>
    <scope>NUCLEOTIDE SEQUENCE [LARGE SCALE GENOMIC DNA]</scope>
    <source>
        <strain evidence="1 2">CP3</strain>
    </source>
</reference>